<feature type="compositionally biased region" description="Polar residues" evidence="5">
    <location>
        <begin position="91"/>
        <end position="105"/>
    </location>
</feature>
<keyword evidence="2" id="KW-0808">Transferase</keyword>
<dbReference type="EMBL" id="LVVM01006279">
    <property type="protein sequence ID" value="OJA08545.1"/>
    <property type="molecule type" value="Genomic_DNA"/>
</dbReference>
<feature type="region of interest" description="Disordered" evidence="5">
    <location>
        <begin position="91"/>
        <end position="111"/>
    </location>
</feature>
<protein>
    <submittedName>
        <fullName evidence="6">Uncharacterized protein</fullName>
    </submittedName>
</protein>
<dbReference type="SUPFAM" id="SSF56399">
    <property type="entry name" value="ADP-ribosylation"/>
    <property type="match status" value="1"/>
</dbReference>
<gene>
    <name evidence="6" type="ORF">AZE42_06640</name>
</gene>
<keyword evidence="7" id="KW-1185">Reference proteome</keyword>
<dbReference type="STRING" id="180088.A0A1J8Q4A7"/>
<keyword evidence="4" id="KW-0520">NAD</keyword>
<accession>A0A1J8Q4A7</accession>
<evidence type="ECO:0000256" key="2">
    <source>
        <dbReference type="ARBA" id="ARBA00022679"/>
    </source>
</evidence>
<name>A0A1J8Q4A7_9AGAM</name>
<evidence type="ECO:0000256" key="5">
    <source>
        <dbReference type="SAM" id="MobiDB-lite"/>
    </source>
</evidence>
<comment type="caution">
    <text evidence="6">The sequence shown here is derived from an EMBL/GenBank/DDBJ whole genome shotgun (WGS) entry which is preliminary data.</text>
</comment>
<dbReference type="AlphaFoldDB" id="A0A1J8Q4A7"/>
<dbReference type="Proteomes" id="UP000183567">
    <property type="component" value="Unassembled WGS sequence"/>
</dbReference>
<dbReference type="GO" id="GO:0016779">
    <property type="term" value="F:nucleotidyltransferase activity"/>
    <property type="evidence" value="ECO:0007669"/>
    <property type="project" value="UniProtKB-KW"/>
</dbReference>
<reference evidence="6 7" key="1">
    <citation type="submission" date="2016-03" db="EMBL/GenBank/DDBJ databases">
        <title>Comparative genomics of the ectomycorrhizal sister species Rhizopogon vinicolor and Rhizopogon vesiculosus (Basidiomycota: Boletales) reveals a divergence of the mating type B locus.</title>
        <authorList>
            <person name="Mujic A.B."/>
            <person name="Kuo A."/>
            <person name="Tritt A."/>
            <person name="Lipzen A."/>
            <person name="Chen C."/>
            <person name="Johnson J."/>
            <person name="Sharma A."/>
            <person name="Barry K."/>
            <person name="Grigoriev I.V."/>
            <person name="Spatafora J.W."/>
        </authorList>
    </citation>
    <scope>NUCLEOTIDE SEQUENCE [LARGE SCALE GENOMIC DNA]</scope>
    <source>
        <strain evidence="6 7">AM-OR11-056</strain>
    </source>
</reference>
<proteinExistence type="predicted"/>
<evidence type="ECO:0000313" key="6">
    <source>
        <dbReference type="EMBL" id="OJA08545.1"/>
    </source>
</evidence>
<evidence type="ECO:0000256" key="3">
    <source>
        <dbReference type="ARBA" id="ARBA00022695"/>
    </source>
</evidence>
<keyword evidence="1" id="KW-0328">Glycosyltransferase</keyword>
<dbReference type="PANTHER" id="PTHR21328">
    <property type="entry name" value="POLY ADP-RIBOSE POLYMERASE FAMILY, MEMBER PARP"/>
    <property type="match status" value="1"/>
</dbReference>
<evidence type="ECO:0000256" key="1">
    <source>
        <dbReference type="ARBA" id="ARBA00022676"/>
    </source>
</evidence>
<dbReference type="OrthoDB" id="109543at2759"/>
<dbReference type="InterPro" id="IPR051838">
    <property type="entry name" value="ARTD_PARP"/>
</dbReference>
<evidence type="ECO:0000313" key="7">
    <source>
        <dbReference type="Proteomes" id="UP000183567"/>
    </source>
</evidence>
<keyword evidence="3" id="KW-0548">Nucleotidyltransferase</keyword>
<evidence type="ECO:0000256" key="4">
    <source>
        <dbReference type="ARBA" id="ARBA00023027"/>
    </source>
</evidence>
<sequence>MRLSIKNLIDTLPPIEDMKKHLEKKVPPGTSRPRLKDMDPDISPAAWSILRWCVASCTAHLQELTEEEDRVQNIGIHFLAPCSVHLSNQLKRTAQAPSGNSSDSRSALLIKKPSSEKPWRRKLLGILTQSGILLFMHSMGRLSKTGIRSYGMDYGTSLLRMVEFMEMASVYFAQDGMTSTGYTGTSMRVWENSVTRPSACVALAEIINLPHQFTSSAPHYVVQHTDWIMCRYLLVLKVGDNDVIAHSPGYRATAKKELPKVPFKVHDSVRRPLLHNVTVEIPEPSYKLEKLLALCKETYVTPELDEEDKAVFNAPVGT</sequence>
<dbReference type="GO" id="GO:0016757">
    <property type="term" value="F:glycosyltransferase activity"/>
    <property type="evidence" value="ECO:0007669"/>
    <property type="project" value="UniProtKB-KW"/>
</dbReference>
<organism evidence="6 7">
    <name type="scientific">Rhizopogon vesiculosus</name>
    <dbReference type="NCBI Taxonomy" id="180088"/>
    <lineage>
        <taxon>Eukaryota</taxon>
        <taxon>Fungi</taxon>
        <taxon>Dikarya</taxon>
        <taxon>Basidiomycota</taxon>
        <taxon>Agaricomycotina</taxon>
        <taxon>Agaricomycetes</taxon>
        <taxon>Agaricomycetidae</taxon>
        <taxon>Boletales</taxon>
        <taxon>Suillineae</taxon>
        <taxon>Rhizopogonaceae</taxon>
        <taxon>Rhizopogon</taxon>
    </lineage>
</organism>